<evidence type="ECO:0000256" key="3">
    <source>
        <dbReference type="ARBA" id="ARBA00022737"/>
    </source>
</evidence>
<dbReference type="PANTHER" id="PTHR24161:SF85">
    <property type="entry name" value="PALMITOYLTRANSFERASE HIP14"/>
    <property type="match status" value="1"/>
</dbReference>
<feature type="domain" description="Palmitoyltransferase DHHC" evidence="10">
    <location>
        <begin position="636"/>
        <end position="765"/>
    </location>
</feature>
<evidence type="ECO:0000256" key="6">
    <source>
        <dbReference type="ARBA" id="ARBA00023136"/>
    </source>
</evidence>
<feature type="compositionally biased region" description="Low complexity" evidence="8">
    <location>
        <begin position="873"/>
        <end position="884"/>
    </location>
</feature>
<evidence type="ECO:0000256" key="4">
    <source>
        <dbReference type="ARBA" id="ARBA00022989"/>
    </source>
</evidence>
<dbReference type="PANTHER" id="PTHR24161">
    <property type="entry name" value="ANK_REP_REGION DOMAIN-CONTAINING PROTEIN-RELATED"/>
    <property type="match status" value="1"/>
</dbReference>
<dbReference type="PROSITE" id="PS50216">
    <property type="entry name" value="DHHC"/>
    <property type="match status" value="1"/>
</dbReference>
<dbReference type="Pfam" id="PF12796">
    <property type="entry name" value="Ank_2"/>
    <property type="match status" value="2"/>
</dbReference>
<accession>A0A7S3M9W1</accession>
<dbReference type="SUPFAM" id="SSF48403">
    <property type="entry name" value="Ankyrin repeat"/>
    <property type="match status" value="1"/>
</dbReference>
<evidence type="ECO:0000313" key="11">
    <source>
        <dbReference type="EMBL" id="CAE0291961.1"/>
    </source>
</evidence>
<gene>
    <name evidence="11" type="ORF">SELO1098_LOCUS20807</name>
</gene>
<dbReference type="Gene3D" id="1.25.40.20">
    <property type="entry name" value="Ankyrin repeat-containing domain"/>
    <property type="match status" value="1"/>
</dbReference>
<keyword evidence="2 9" id="KW-0812">Transmembrane</keyword>
<dbReference type="InterPro" id="IPR001594">
    <property type="entry name" value="Palmitoyltrfase_DHHC"/>
</dbReference>
<protein>
    <recommendedName>
        <fullName evidence="10">Palmitoyltransferase DHHC domain-containing protein</fullName>
    </recommendedName>
</protein>
<name>A0A7S3M9W1_9STRA</name>
<feature type="compositionally biased region" description="Polar residues" evidence="8">
    <location>
        <begin position="7"/>
        <end position="17"/>
    </location>
</feature>
<feature type="transmembrane region" description="Helical" evidence="9">
    <location>
        <begin position="452"/>
        <end position="484"/>
    </location>
</feature>
<dbReference type="SMART" id="SM00248">
    <property type="entry name" value="ANK"/>
    <property type="match status" value="5"/>
</dbReference>
<dbReference type="PROSITE" id="PS50297">
    <property type="entry name" value="ANK_REP_REGION"/>
    <property type="match status" value="2"/>
</dbReference>
<keyword evidence="6 9" id="KW-0472">Membrane</keyword>
<keyword evidence="5 7" id="KW-0040">ANK repeat</keyword>
<evidence type="ECO:0000256" key="2">
    <source>
        <dbReference type="ARBA" id="ARBA00022692"/>
    </source>
</evidence>
<sequence>MAGSVSRRVSNDSNLTVDSGGESFILNDRSPPQNLESQFLRQPPHVTYHTPVSSVRGGIAARDAASVNSHESAGIMRSSQASQISQASALTTGSEKPVRKKRTVNPGVVYTPATLNYHNMNIYQAANQGNLPVVVLLWSMAANKKINLMSPDFQGNNPMHYACLADSSEVIGFLMQQTKGFFTEQVRLVESRNRLGETPLLRAMVTGVNAVIKTLMDEGADMLTFDNQGNNLFTALAKNGHLWTLNFVYQLVCNRHGAQVALELMSQPDHEGHTPLEWAADSGDVNIMEFFMRKGLSPYRRDPMNRTALFWAVKSGRVAAARFLVKCGCDVDLIDTTGQSPLKIARESRHTDMLRALDATSLSKDQLTLRASYQDLQAAIHDTTVAETQDVNMHLSSNISASQRSGLSMHSHSNHSNSHNNGLISPPLCVISNNKRLSHAIEQRNRSSNANIAVFGTIVLFLWILTLLVPFYAWLFIVFSAALYHRHLDQQRIREANDPSRSLSDTVRTSTLQAFLRAPEKGLGLWVGCMIMYLLYLLSATVVEFYRGGNKHIDNQYTEGRHGYHTFNPLDLGALSFVQEDFELYCVVCGLFVLCVTMWVKLVYFDYDPGIVDTRDVNFEEIMAQSFAVGGCPSTSLFCPTTLVRKPVRSKYCTRTGCVVARFDHQCLWLNTTIGHNNHRTFIVFLVAHLLLCTATLIMLIKSLHREVPLTNSCAVISHLFSAKFFFVFAFVAFVALIGTGLLILTCDQCYNIAANLTLNERKNWTHYYWILDSDGTLCNKFDRGWFINTLEFWRFPGLKIDYEAVFELPTLPERSRYALTQENIHANIMRYSNSSGQAQLLPTHDPSSSNEKGLAASINMSDTLQKQRSDRTSSVMMSNTTSSRGAAPSTIDIELVGRNESRDSYDTTNLGTSNV</sequence>
<dbReference type="AlphaFoldDB" id="A0A7S3M9W1"/>
<evidence type="ECO:0000256" key="8">
    <source>
        <dbReference type="SAM" id="MobiDB-lite"/>
    </source>
</evidence>
<comment type="subcellular location">
    <subcellularLocation>
        <location evidence="1">Membrane</location>
        <topology evidence="1">Multi-pass membrane protein</topology>
    </subcellularLocation>
</comment>
<dbReference type="GO" id="GO:0016409">
    <property type="term" value="F:palmitoyltransferase activity"/>
    <property type="evidence" value="ECO:0007669"/>
    <property type="project" value="InterPro"/>
</dbReference>
<feature type="repeat" description="ANK" evidence="7">
    <location>
        <begin position="304"/>
        <end position="336"/>
    </location>
</feature>
<dbReference type="InterPro" id="IPR036770">
    <property type="entry name" value="Ankyrin_rpt-contain_sf"/>
</dbReference>
<proteinExistence type="predicted"/>
<organism evidence="11">
    <name type="scientific">Spumella elongata</name>
    <dbReference type="NCBI Taxonomy" id="89044"/>
    <lineage>
        <taxon>Eukaryota</taxon>
        <taxon>Sar</taxon>
        <taxon>Stramenopiles</taxon>
        <taxon>Ochrophyta</taxon>
        <taxon>Chrysophyceae</taxon>
        <taxon>Chromulinales</taxon>
        <taxon>Chromulinaceae</taxon>
        <taxon>Spumella</taxon>
    </lineage>
</organism>
<feature type="repeat" description="ANK" evidence="7">
    <location>
        <begin position="271"/>
        <end position="303"/>
    </location>
</feature>
<feature type="transmembrane region" description="Helical" evidence="9">
    <location>
        <begin position="682"/>
        <end position="701"/>
    </location>
</feature>
<feature type="region of interest" description="Disordered" evidence="8">
    <location>
        <begin position="1"/>
        <end position="36"/>
    </location>
</feature>
<evidence type="ECO:0000256" key="5">
    <source>
        <dbReference type="ARBA" id="ARBA00023043"/>
    </source>
</evidence>
<feature type="transmembrane region" description="Helical" evidence="9">
    <location>
        <begin position="582"/>
        <end position="605"/>
    </location>
</feature>
<feature type="region of interest" description="Disordered" evidence="8">
    <location>
        <begin position="862"/>
        <end position="916"/>
    </location>
</feature>
<evidence type="ECO:0000256" key="9">
    <source>
        <dbReference type="SAM" id="Phobius"/>
    </source>
</evidence>
<keyword evidence="3" id="KW-0677">Repeat</keyword>
<feature type="repeat" description="ANK" evidence="7">
    <location>
        <begin position="195"/>
        <end position="227"/>
    </location>
</feature>
<feature type="compositionally biased region" description="Polar residues" evidence="8">
    <location>
        <begin position="907"/>
        <end position="916"/>
    </location>
</feature>
<evidence type="ECO:0000259" key="10">
    <source>
        <dbReference type="Pfam" id="PF01529"/>
    </source>
</evidence>
<evidence type="ECO:0000256" key="7">
    <source>
        <dbReference type="PROSITE-ProRule" id="PRU00023"/>
    </source>
</evidence>
<feature type="transmembrane region" description="Helical" evidence="9">
    <location>
        <begin position="721"/>
        <end position="745"/>
    </location>
</feature>
<dbReference type="PROSITE" id="PS50088">
    <property type="entry name" value="ANK_REPEAT"/>
    <property type="match status" value="3"/>
</dbReference>
<feature type="compositionally biased region" description="Basic and acidic residues" evidence="8">
    <location>
        <begin position="896"/>
        <end position="906"/>
    </location>
</feature>
<dbReference type="Pfam" id="PF01529">
    <property type="entry name" value="DHHC"/>
    <property type="match status" value="1"/>
</dbReference>
<dbReference type="InterPro" id="IPR002110">
    <property type="entry name" value="Ankyrin_rpt"/>
</dbReference>
<reference evidence="11" key="1">
    <citation type="submission" date="2021-01" db="EMBL/GenBank/DDBJ databases">
        <authorList>
            <person name="Corre E."/>
            <person name="Pelletier E."/>
            <person name="Niang G."/>
            <person name="Scheremetjew M."/>
            <person name="Finn R."/>
            <person name="Kale V."/>
            <person name="Holt S."/>
            <person name="Cochrane G."/>
            <person name="Meng A."/>
            <person name="Brown T."/>
            <person name="Cohen L."/>
        </authorList>
    </citation>
    <scope>NUCLEOTIDE SEQUENCE</scope>
    <source>
        <strain evidence="11">CCAP 955/1</strain>
    </source>
</reference>
<keyword evidence="4 9" id="KW-1133">Transmembrane helix</keyword>
<dbReference type="EMBL" id="HBIC01040556">
    <property type="protein sequence ID" value="CAE0291961.1"/>
    <property type="molecule type" value="Transcribed_RNA"/>
</dbReference>
<feature type="transmembrane region" description="Helical" evidence="9">
    <location>
        <begin position="523"/>
        <end position="543"/>
    </location>
</feature>
<dbReference type="GO" id="GO:0016020">
    <property type="term" value="C:membrane"/>
    <property type="evidence" value="ECO:0007669"/>
    <property type="project" value="UniProtKB-SubCell"/>
</dbReference>
<evidence type="ECO:0000256" key="1">
    <source>
        <dbReference type="ARBA" id="ARBA00004141"/>
    </source>
</evidence>